<dbReference type="SUPFAM" id="SSF49265">
    <property type="entry name" value="Fibronectin type III"/>
    <property type="match status" value="1"/>
</dbReference>
<accession>A0A7K7V532</accession>
<evidence type="ECO:0000313" key="4">
    <source>
        <dbReference type="Proteomes" id="UP000533954"/>
    </source>
</evidence>
<dbReference type="Gene3D" id="2.60.40.10">
    <property type="entry name" value="Immunoglobulins"/>
    <property type="match status" value="1"/>
</dbReference>
<name>A0A7K7V532_EUDEL</name>
<gene>
    <name evidence="3" type="primary">Ifnar2</name>
    <name evidence="3" type="ORF">EUDELE_R03389</name>
</gene>
<organism evidence="3 4">
    <name type="scientific">Eudromia elegans</name>
    <name type="common">Elegant crested-tinamou</name>
    <dbReference type="NCBI Taxonomy" id="8805"/>
    <lineage>
        <taxon>Eukaryota</taxon>
        <taxon>Metazoa</taxon>
        <taxon>Chordata</taxon>
        <taxon>Craniata</taxon>
        <taxon>Vertebrata</taxon>
        <taxon>Euteleostomi</taxon>
        <taxon>Archelosauria</taxon>
        <taxon>Archosauria</taxon>
        <taxon>Dinosauria</taxon>
        <taxon>Saurischia</taxon>
        <taxon>Theropoda</taxon>
        <taxon>Coelurosauria</taxon>
        <taxon>Aves</taxon>
        <taxon>Palaeognathae</taxon>
        <taxon>Tinamiformes</taxon>
        <taxon>Tinamidae</taxon>
        <taxon>Eudromia</taxon>
    </lineage>
</organism>
<dbReference type="AlphaFoldDB" id="A0A7K7V532"/>
<proteinExistence type="predicted"/>
<feature type="non-terminal residue" evidence="3">
    <location>
        <position position="1"/>
    </location>
</feature>
<evidence type="ECO:0000259" key="2">
    <source>
        <dbReference type="Pfam" id="PF09294"/>
    </source>
</evidence>
<feature type="transmembrane region" description="Helical" evidence="1">
    <location>
        <begin position="119"/>
        <end position="143"/>
    </location>
</feature>
<keyword evidence="4" id="KW-1185">Reference proteome</keyword>
<comment type="caution">
    <text evidence="3">The sequence shown here is derived from an EMBL/GenBank/DDBJ whole genome shotgun (WGS) entry which is preliminary data.</text>
</comment>
<dbReference type="PANTHER" id="PTHR20859:SF84">
    <property type="entry name" value="INTERFERON ALPHA_BETA RECEPTOR 2"/>
    <property type="match status" value="1"/>
</dbReference>
<keyword evidence="1" id="KW-1133">Transmembrane helix</keyword>
<sequence>AFLGPPEVNISSCPNCLNITVKLPTSHLRKNGKLLSLIDIYRELDCEIRLSTPEKEITKRREKVTRETFNVVIEELYPNRNYCVSGSISRSVNKNSISSPWKCATTHSIAQQDFHVGTVVGAVCFSLSIIVFLACMYAGGFILQQNPLPSTLV</sequence>
<dbReference type="InterPro" id="IPR015373">
    <property type="entry name" value="Interferon/interleukin_rcp_dom"/>
</dbReference>
<dbReference type="InterPro" id="IPR050650">
    <property type="entry name" value="Type-II_Cytokine-TF_Rcpt"/>
</dbReference>
<dbReference type="InterPro" id="IPR013783">
    <property type="entry name" value="Ig-like_fold"/>
</dbReference>
<feature type="non-terminal residue" evidence="3">
    <location>
        <position position="153"/>
    </location>
</feature>
<protein>
    <submittedName>
        <fullName evidence="3">INRA2 protein</fullName>
    </submittedName>
</protein>
<dbReference type="PANTHER" id="PTHR20859">
    <property type="entry name" value="INTERFERON/INTERLEUKIN RECEPTOR"/>
    <property type="match status" value="1"/>
</dbReference>
<evidence type="ECO:0000256" key="1">
    <source>
        <dbReference type="SAM" id="Phobius"/>
    </source>
</evidence>
<dbReference type="GO" id="GO:0042018">
    <property type="term" value="F:interleukin-22 receptor activity"/>
    <property type="evidence" value="ECO:0007669"/>
    <property type="project" value="TreeGrafter"/>
</dbReference>
<feature type="domain" description="Interferon/interleukin receptor" evidence="2">
    <location>
        <begin position="3"/>
        <end position="106"/>
    </location>
</feature>
<dbReference type="Pfam" id="PF09294">
    <property type="entry name" value="Interfer-bind"/>
    <property type="match status" value="1"/>
</dbReference>
<dbReference type="GO" id="GO:0005886">
    <property type="term" value="C:plasma membrane"/>
    <property type="evidence" value="ECO:0007669"/>
    <property type="project" value="TreeGrafter"/>
</dbReference>
<keyword evidence="1" id="KW-0812">Transmembrane</keyword>
<dbReference type="Proteomes" id="UP000533954">
    <property type="component" value="Unassembled WGS sequence"/>
</dbReference>
<dbReference type="EMBL" id="VZSX01000040">
    <property type="protein sequence ID" value="NXA35726.1"/>
    <property type="molecule type" value="Genomic_DNA"/>
</dbReference>
<evidence type="ECO:0000313" key="3">
    <source>
        <dbReference type="EMBL" id="NXA35726.1"/>
    </source>
</evidence>
<dbReference type="InterPro" id="IPR036116">
    <property type="entry name" value="FN3_sf"/>
</dbReference>
<keyword evidence="1" id="KW-0472">Membrane</keyword>
<reference evidence="3 4" key="1">
    <citation type="submission" date="2019-09" db="EMBL/GenBank/DDBJ databases">
        <title>Bird 10,000 Genomes (B10K) Project - Family phase.</title>
        <authorList>
            <person name="Zhang G."/>
        </authorList>
    </citation>
    <scope>NUCLEOTIDE SEQUENCE [LARGE SCALE GENOMIC DNA]</scope>
    <source>
        <strain evidence="3">B10K-LSUMZ-16893</strain>
    </source>
</reference>
<dbReference type="OrthoDB" id="8947665at2759"/>